<dbReference type="SUPFAM" id="SSF55205">
    <property type="entry name" value="EPT/RTPC-like"/>
    <property type="match status" value="1"/>
</dbReference>
<dbReference type="InterPro" id="IPR023193">
    <property type="entry name" value="EPSP_synthase_CS"/>
</dbReference>
<dbReference type="Pfam" id="PF00275">
    <property type="entry name" value="EPSP_synthase"/>
    <property type="match status" value="1"/>
</dbReference>
<feature type="domain" description="Enolpyruvate transferase" evidence="8">
    <location>
        <begin position="7"/>
        <end position="416"/>
    </location>
</feature>
<dbReference type="PROSITE" id="PS00885">
    <property type="entry name" value="EPSP_SYNTHASE_2"/>
    <property type="match status" value="1"/>
</dbReference>
<dbReference type="PANTHER" id="PTHR21090:SF5">
    <property type="entry name" value="PENTAFUNCTIONAL AROM POLYPEPTIDE"/>
    <property type="match status" value="1"/>
</dbReference>
<keyword evidence="3 7" id="KW-0028">Amino-acid biosynthesis</keyword>
<feature type="binding site" evidence="7">
    <location>
        <position position="20"/>
    </location>
    <ligand>
        <name>phosphoenolpyruvate</name>
        <dbReference type="ChEBI" id="CHEBI:58702"/>
    </ligand>
</feature>
<keyword evidence="4 7" id="KW-0808">Transferase</keyword>
<feature type="binding site" evidence="7">
    <location>
        <position position="21"/>
    </location>
    <ligand>
        <name>3-phosphoshikimate</name>
        <dbReference type="ChEBI" id="CHEBI:145989"/>
    </ligand>
</feature>
<evidence type="ECO:0000256" key="6">
    <source>
        <dbReference type="ARBA" id="ARBA00044633"/>
    </source>
</evidence>
<evidence type="ECO:0000256" key="5">
    <source>
        <dbReference type="ARBA" id="ARBA00023141"/>
    </source>
</evidence>
<evidence type="ECO:0000259" key="8">
    <source>
        <dbReference type="Pfam" id="PF00275"/>
    </source>
</evidence>
<dbReference type="PIRSF" id="PIRSF000505">
    <property type="entry name" value="EPSPS"/>
    <property type="match status" value="1"/>
</dbReference>
<comment type="caution">
    <text evidence="9">The sequence shown here is derived from an EMBL/GenBank/DDBJ whole genome shotgun (WGS) entry which is preliminary data.</text>
</comment>
<comment type="similarity">
    <text evidence="2 7">Belongs to the EPSP synthase family.</text>
</comment>
<feature type="binding site" evidence="7">
    <location>
        <position position="20"/>
    </location>
    <ligand>
        <name>3-phosphoshikimate</name>
        <dbReference type="ChEBI" id="CHEBI:145989"/>
    </ligand>
</feature>
<evidence type="ECO:0000256" key="1">
    <source>
        <dbReference type="ARBA" id="ARBA00004811"/>
    </source>
</evidence>
<reference evidence="9 10" key="1">
    <citation type="submission" date="2024-03" db="EMBL/GenBank/DDBJ databases">
        <title>Ignisphaera cupida sp. nov., a hyperthermophilic hydrolytic archaeon from a hot spring of Kamchatka, and proposal of Ignisphaeraceae fam. nov.</title>
        <authorList>
            <person name="Podosokorskaya O.A."/>
            <person name="Elcheninov A.G."/>
            <person name="Maltseva A.I."/>
            <person name="Zayulina K.S."/>
            <person name="Novikov A."/>
            <person name="Merkel A.Y."/>
        </authorList>
    </citation>
    <scope>NUCLEOTIDE SEQUENCE [LARGE SCALE GENOMIC DNA]</scope>
    <source>
        <strain evidence="9 10">38H-sp</strain>
    </source>
</reference>
<sequence length="428" mass="46304">MDITISPSALKGSVEIPASKSHTIRALIIASLAEGTSIIKAPLVSRDTEACKKACSILGADIQKTQDGLKITGIAGAPSPPEEIIDVQNSGTTLYLLTAIAALTKGWTIFTGDKQIRRRSAQPLLEALNNLGAKAISSRNNGCAPLMISGPLQGGYTKLYSPTSQYLSALLIACPMAEKESTIELTLLKEHPYIDMTLWWLNKQKIKYSRENYKRFTILSGQKYTAFTEKISGDYSSATFFLCAAAITGSDLTLHNLDYTDPQGDKKVLEILKKMGADYSIDSKSNSITINGPSKLKATDIDMSSIPDALPALAATACYAEGTTRLYNAEHTRQKETDRISVMTKELTKLGAKITEKPDGMEIHGPCPLRGGIAHSHEDHRIAMAIATAALAAEAPITIKNAEAAEVTFPEFYEQLEKCTQNSSIKKE</sequence>
<feature type="active site" description="Proton acceptor" evidence="7">
    <location>
        <position position="308"/>
    </location>
</feature>
<evidence type="ECO:0000256" key="7">
    <source>
        <dbReference type="HAMAP-Rule" id="MF_00210"/>
    </source>
</evidence>
<comment type="subunit">
    <text evidence="7">Monomer.</text>
</comment>
<feature type="binding site" evidence="7">
    <location>
        <position position="163"/>
    </location>
    <ligand>
        <name>3-phosphoshikimate</name>
        <dbReference type="ChEBI" id="CHEBI:145989"/>
    </ligand>
</feature>
<feature type="binding site" evidence="7">
    <location>
        <position position="25"/>
    </location>
    <ligand>
        <name>3-phosphoshikimate</name>
        <dbReference type="ChEBI" id="CHEBI:145989"/>
    </ligand>
</feature>
<feature type="binding site" evidence="7">
    <location>
        <position position="165"/>
    </location>
    <ligand>
        <name>3-phosphoshikimate</name>
        <dbReference type="ChEBI" id="CHEBI:145989"/>
    </ligand>
</feature>
<feature type="binding site" evidence="7">
    <location>
        <position position="164"/>
    </location>
    <ligand>
        <name>3-phosphoshikimate</name>
        <dbReference type="ChEBI" id="CHEBI:145989"/>
    </ligand>
</feature>
<organism evidence="9 10">
    <name type="scientific">Rarispira pelagica</name>
    <dbReference type="NCBI Taxonomy" id="3141764"/>
    <lineage>
        <taxon>Bacteria</taxon>
        <taxon>Pseudomonadati</taxon>
        <taxon>Spirochaetota</taxon>
        <taxon>Spirochaetia</taxon>
        <taxon>Winmispirales</taxon>
        <taxon>Winmispiraceae</taxon>
        <taxon>Rarispira</taxon>
    </lineage>
</organism>
<dbReference type="InterPro" id="IPR036968">
    <property type="entry name" value="Enolpyruvate_Tfrase_sf"/>
</dbReference>
<dbReference type="EMBL" id="JBCHKQ010000001">
    <property type="protein sequence ID" value="MEM5947140.1"/>
    <property type="molecule type" value="Genomic_DNA"/>
</dbReference>
<evidence type="ECO:0000256" key="2">
    <source>
        <dbReference type="ARBA" id="ARBA00009948"/>
    </source>
</evidence>
<comment type="function">
    <text evidence="7">Catalyzes the transfer of the enolpyruvyl moiety of phosphoenolpyruvate (PEP) to the 5-hydroxyl of shikimate-3-phosphate (S3P) to produce enolpyruvyl shikimate-3-phosphate and inorganic phosphate.</text>
</comment>
<dbReference type="Proteomes" id="UP001466331">
    <property type="component" value="Unassembled WGS sequence"/>
</dbReference>
<dbReference type="InterPro" id="IPR013792">
    <property type="entry name" value="RNA3'P_cycl/enolpyr_Trfase_a/b"/>
</dbReference>
<dbReference type="Gene3D" id="3.65.10.10">
    <property type="entry name" value="Enolpyruvate transferase domain"/>
    <property type="match status" value="2"/>
</dbReference>
<dbReference type="InterPro" id="IPR001986">
    <property type="entry name" value="Enolpyruvate_Tfrase_dom"/>
</dbReference>
<evidence type="ECO:0000313" key="9">
    <source>
        <dbReference type="EMBL" id="MEM5947140.1"/>
    </source>
</evidence>
<feature type="binding site" evidence="7">
    <location>
        <position position="339"/>
    </location>
    <ligand>
        <name>phosphoenolpyruvate</name>
        <dbReference type="ChEBI" id="CHEBI:58702"/>
    </ligand>
</feature>
<dbReference type="CDD" id="cd01556">
    <property type="entry name" value="EPSP_synthase"/>
    <property type="match status" value="1"/>
</dbReference>
<dbReference type="NCBIfam" id="TIGR01356">
    <property type="entry name" value="aroA"/>
    <property type="match status" value="1"/>
</dbReference>
<accession>A0ABU9UAX7</accession>
<comment type="catalytic activity">
    <reaction evidence="6">
        <text>3-phosphoshikimate + phosphoenolpyruvate = 5-O-(1-carboxyvinyl)-3-phosphoshikimate + phosphate</text>
        <dbReference type="Rhea" id="RHEA:21256"/>
        <dbReference type="ChEBI" id="CHEBI:43474"/>
        <dbReference type="ChEBI" id="CHEBI:57701"/>
        <dbReference type="ChEBI" id="CHEBI:58702"/>
        <dbReference type="ChEBI" id="CHEBI:145989"/>
        <dbReference type="EC" id="2.5.1.19"/>
    </reaction>
    <physiologicalReaction direction="left-to-right" evidence="6">
        <dbReference type="Rhea" id="RHEA:21257"/>
    </physiologicalReaction>
</comment>
<dbReference type="PANTHER" id="PTHR21090">
    <property type="entry name" value="AROM/DEHYDROQUINATE SYNTHASE"/>
    <property type="match status" value="1"/>
</dbReference>
<feature type="binding site" evidence="7">
    <location>
        <position position="381"/>
    </location>
    <ligand>
        <name>phosphoenolpyruvate</name>
        <dbReference type="ChEBI" id="CHEBI:58702"/>
    </ligand>
</feature>
<keyword evidence="10" id="KW-1185">Reference proteome</keyword>
<comment type="subcellular location">
    <subcellularLocation>
        <location evidence="7">Cytoplasm</location>
    </subcellularLocation>
</comment>
<feature type="binding site" evidence="7">
    <location>
        <position position="91"/>
    </location>
    <ligand>
        <name>phosphoenolpyruvate</name>
        <dbReference type="ChEBI" id="CHEBI:58702"/>
    </ligand>
</feature>
<dbReference type="GO" id="GO:0003866">
    <property type="term" value="F:3-phosphoshikimate 1-carboxyvinyltransferase activity"/>
    <property type="evidence" value="ECO:0007669"/>
    <property type="project" value="UniProtKB-EC"/>
</dbReference>
<feature type="binding site" evidence="7">
    <location>
        <position position="165"/>
    </location>
    <ligand>
        <name>phosphoenolpyruvate</name>
        <dbReference type="ChEBI" id="CHEBI:58702"/>
    </ligand>
</feature>
<evidence type="ECO:0000313" key="10">
    <source>
        <dbReference type="Proteomes" id="UP001466331"/>
    </source>
</evidence>
<dbReference type="InterPro" id="IPR006264">
    <property type="entry name" value="EPSP_synthase"/>
</dbReference>
<proteinExistence type="inferred from homology"/>
<dbReference type="RefSeq" id="WP_420068592.1">
    <property type="nucleotide sequence ID" value="NZ_JBCHKQ010000001.1"/>
</dbReference>
<evidence type="ECO:0000256" key="4">
    <source>
        <dbReference type="ARBA" id="ARBA00022679"/>
    </source>
</evidence>
<keyword evidence="5 7" id="KW-0057">Aromatic amino acid biosynthesis</keyword>
<protein>
    <recommendedName>
        <fullName evidence="7">3-phosphoshikimate 1-carboxyvinyltransferase</fullName>
        <ecNumber evidence="7">2.5.1.19</ecNumber>
    </recommendedName>
    <alternativeName>
        <fullName evidence="7">5-enolpyruvylshikimate-3-phosphate synthase</fullName>
        <shortName evidence="7">EPSP synthase</shortName>
        <shortName evidence="7">EPSPS</shortName>
    </alternativeName>
</protein>
<feature type="binding site" evidence="7">
    <location>
        <position position="335"/>
    </location>
    <ligand>
        <name>3-phosphoshikimate</name>
        <dbReference type="ChEBI" id="CHEBI:145989"/>
    </ligand>
</feature>
<evidence type="ECO:0000256" key="3">
    <source>
        <dbReference type="ARBA" id="ARBA00022605"/>
    </source>
</evidence>
<dbReference type="EC" id="2.5.1.19" evidence="7"/>
<feature type="binding site" evidence="7">
    <location>
        <position position="308"/>
    </location>
    <ligand>
        <name>3-phosphoshikimate</name>
        <dbReference type="ChEBI" id="CHEBI:145989"/>
    </ligand>
</feature>
<comment type="caution">
    <text evidence="7">Lacks conserved residue(s) required for the propagation of feature annotation.</text>
</comment>
<comment type="pathway">
    <text evidence="1 7">Metabolic intermediate biosynthesis; chorismate biosynthesis; chorismate from D-erythrose 4-phosphate and phosphoenolpyruvate: step 6/7.</text>
</comment>
<dbReference type="HAMAP" id="MF_00210">
    <property type="entry name" value="EPSP_synth"/>
    <property type="match status" value="1"/>
</dbReference>
<gene>
    <name evidence="7 9" type="primary">aroA</name>
    <name evidence="9" type="ORF">WKV44_01130</name>
</gene>
<name>A0ABU9UAX7_9SPIR</name>
<keyword evidence="7" id="KW-0963">Cytoplasm</keyword>
<feature type="binding site" evidence="7">
    <location>
        <position position="119"/>
    </location>
    <ligand>
        <name>phosphoenolpyruvate</name>
        <dbReference type="ChEBI" id="CHEBI:58702"/>
    </ligand>
</feature>